<evidence type="ECO:0000259" key="11">
    <source>
        <dbReference type="PROSITE" id="PS51085"/>
    </source>
</evidence>
<dbReference type="EMBL" id="BRLH01000004">
    <property type="protein sequence ID" value="GKX56084.1"/>
    <property type="molecule type" value="Genomic_DNA"/>
</dbReference>
<dbReference type="NCBIfam" id="NF007964">
    <property type="entry name" value="PRK10684.1"/>
    <property type="match status" value="1"/>
</dbReference>
<evidence type="ECO:0000256" key="7">
    <source>
        <dbReference type="ARBA" id="ARBA00023004"/>
    </source>
</evidence>
<dbReference type="Gene3D" id="2.40.30.10">
    <property type="entry name" value="Translation factors"/>
    <property type="match status" value="1"/>
</dbReference>
<dbReference type="PROSITE" id="PS00197">
    <property type="entry name" value="2FE2S_FER_1"/>
    <property type="match status" value="1"/>
</dbReference>
<keyword evidence="8" id="KW-0411">Iron-sulfur</keyword>
<keyword evidence="2" id="KW-0285">Flavoprotein</keyword>
<organism evidence="13 14">
    <name type="scientific">Leminorella grimontii</name>
    <dbReference type="NCBI Taxonomy" id="82981"/>
    <lineage>
        <taxon>Bacteria</taxon>
        <taxon>Pseudomonadati</taxon>
        <taxon>Pseudomonadota</taxon>
        <taxon>Gammaproteobacteria</taxon>
        <taxon>Enterobacterales</taxon>
        <taxon>Budviciaceae</taxon>
        <taxon>Leminorella</taxon>
    </lineage>
</organism>
<keyword evidence="7" id="KW-0408">Iron</keyword>
<name>A0AAV5N515_9GAMM</name>
<evidence type="ECO:0000256" key="10">
    <source>
        <dbReference type="ARBA" id="ARBA00061434"/>
    </source>
</evidence>
<feature type="domain" description="2Fe-2S ferredoxin-type" evidence="11">
    <location>
        <begin position="250"/>
        <end position="335"/>
    </location>
</feature>
<dbReference type="GO" id="GO:0046872">
    <property type="term" value="F:metal ion binding"/>
    <property type="evidence" value="ECO:0007669"/>
    <property type="project" value="UniProtKB-KW"/>
</dbReference>
<dbReference type="InterPro" id="IPR008333">
    <property type="entry name" value="Cbr1-like_FAD-bd_dom"/>
</dbReference>
<evidence type="ECO:0000256" key="2">
    <source>
        <dbReference type="ARBA" id="ARBA00022630"/>
    </source>
</evidence>
<dbReference type="InterPro" id="IPR012675">
    <property type="entry name" value="Beta-grasp_dom_sf"/>
</dbReference>
<evidence type="ECO:0000256" key="8">
    <source>
        <dbReference type="ARBA" id="ARBA00023014"/>
    </source>
</evidence>
<dbReference type="InterPro" id="IPR001709">
    <property type="entry name" value="Flavoprot_Pyr_Nucl_cyt_Rdtase"/>
</dbReference>
<evidence type="ECO:0000256" key="5">
    <source>
        <dbReference type="ARBA" id="ARBA00022827"/>
    </source>
</evidence>
<reference evidence="13" key="1">
    <citation type="submission" date="2022-06" db="EMBL/GenBank/DDBJ databases">
        <title>Draft genome sequences of Leminorella grimontii str. JCM5902.</title>
        <authorList>
            <person name="Wakabayashi Y."/>
            <person name="Kojima K."/>
        </authorList>
    </citation>
    <scope>NUCLEOTIDE SEQUENCE</scope>
    <source>
        <strain evidence="13">JCM 5902</strain>
    </source>
</reference>
<dbReference type="Gene3D" id="3.10.20.30">
    <property type="match status" value="1"/>
</dbReference>
<dbReference type="InterPro" id="IPR036010">
    <property type="entry name" value="2Fe-2S_ferredoxin-like_sf"/>
</dbReference>
<accession>A0AAV5N515</accession>
<comment type="similarity">
    <text evidence="10">In the N-terminal section; belongs to the FAD-binding oxidoreductase type 6 family.</text>
</comment>
<dbReference type="Pfam" id="PF00175">
    <property type="entry name" value="NAD_binding_1"/>
    <property type="match status" value="1"/>
</dbReference>
<dbReference type="PRINTS" id="PR00371">
    <property type="entry name" value="FPNCR"/>
</dbReference>
<dbReference type="InterPro" id="IPR039261">
    <property type="entry name" value="FNR_nucleotide-bd"/>
</dbReference>
<dbReference type="PANTHER" id="PTHR47354:SF6">
    <property type="entry name" value="NADH OXIDOREDUCTASE HCR"/>
    <property type="match status" value="1"/>
</dbReference>
<proteinExistence type="inferred from homology"/>
<dbReference type="GO" id="GO:0051537">
    <property type="term" value="F:2 iron, 2 sulfur cluster binding"/>
    <property type="evidence" value="ECO:0007669"/>
    <property type="project" value="UniProtKB-KW"/>
</dbReference>
<comment type="cofactor">
    <cofactor evidence="1">
        <name>FAD</name>
        <dbReference type="ChEBI" id="CHEBI:57692"/>
    </cofactor>
</comment>
<dbReference type="SUPFAM" id="SSF54292">
    <property type="entry name" value="2Fe-2S ferredoxin-like"/>
    <property type="match status" value="1"/>
</dbReference>
<keyword evidence="14" id="KW-1185">Reference proteome</keyword>
<keyword evidence="5" id="KW-0274">FAD</keyword>
<dbReference type="Proteomes" id="UP001058124">
    <property type="component" value="Unassembled WGS sequence"/>
</dbReference>
<evidence type="ECO:0000256" key="9">
    <source>
        <dbReference type="ARBA" id="ARBA00034078"/>
    </source>
</evidence>
<dbReference type="PROSITE" id="PS51384">
    <property type="entry name" value="FAD_FR"/>
    <property type="match status" value="1"/>
</dbReference>
<keyword evidence="6" id="KW-0560">Oxidoreductase</keyword>
<evidence type="ECO:0000313" key="13">
    <source>
        <dbReference type="EMBL" id="GKX56084.1"/>
    </source>
</evidence>
<dbReference type="CDD" id="cd06215">
    <property type="entry name" value="FNR_iron_sulfur_binding_1"/>
    <property type="match status" value="1"/>
</dbReference>
<protein>
    <submittedName>
        <fullName evidence="13">Hybrid-cluster NAD(P)-dependent oxidoreductase</fullName>
    </submittedName>
</protein>
<evidence type="ECO:0000256" key="4">
    <source>
        <dbReference type="ARBA" id="ARBA00022723"/>
    </source>
</evidence>
<evidence type="ECO:0000256" key="1">
    <source>
        <dbReference type="ARBA" id="ARBA00001974"/>
    </source>
</evidence>
<evidence type="ECO:0000259" key="12">
    <source>
        <dbReference type="PROSITE" id="PS51384"/>
    </source>
</evidence>
<dbReference type="GO" id="GO:0016491">
    <property type="term" value="F:oxidoreductase activity"/>
    <property type="evidence" value="ECO:0007669"/>
    <property type="project" value="UniProtKB-KW"/>
</dbReference>
<dbReference type="Pfam" id="PF00111">
    <property type="entry name" value="Fer2"/>
    <property type="match status" value="1"/>
</dbReference>
<dbReference type="InterPro" id="IPR050415">
    <property type="entry name" value="MRET"/>
</dbReference>
<dbReference type="RefSeq" id="WP_027274486.1">
    <property type="nucleotide sequence ID" value="NZ_BRLH01000004.1"/>
</dbReference>
<dbReference type="CDD" id="cd00207">
    <property type="entry name" value="fer2"/>
    <property type="match status" value="1"/>
</dbReference>
<dbReference type="PROSITE" id="PS51085">
    <property type="entry name" value="2FE2S_FER_2"/>
    <property type="match status" value="1"/>
</dbReference>
<dbReference type="InterPro" id="IPR017938">
    <property type="entry name" value="Riboflavin_synthase-like_b-brl"/>
</dbReference>
<evidence type="ECO:0000256" key="6">
    <source>
        <dbReference type="ARBA" id="ARBA00023002"/>
    </source>
</evidence>
<dbReference type="InterPro" id="IPR001433">
    <property type="entry name" value="OxRdtase_FAD/NAD-bd"/>
</dbReference>
<keyword evidence="3" id="KW-0001">2Fe-2S</keyword>
<dbReference type="InterPro" id="IPR017927">
    <property type="entry name" value="FAD-bd_FR_type"/>
</dbReference>
<keyword evidence="4" id="KW-0479">Metal-binding</keyword>
<gene>
    <name evidence="13" type="primary">hcr</name>
    <name evidence="13" type="ORF">SOASR030_21960</name>
</gene>
<dbReference type="PANTHER" id="PTHR47354">
    <property type="entry name" value="NADH OXIDOREDUCTASE HCR"/>
    <property type="match status" value="1"/>
</dbReference>
<dbReference type="AlphaFoldDB" id="A0AAV5N515"/>
<dbReference type="Gene3D" id="3.40.50.80">
    <property type="entry name" value="Nucleotide-binding domain of ferredoxin-NADP reductase (FNR) module"/>
    <property type="match status" value="1"/>
</dbReference>
<dbReference type="SUPFAM" id="SSF63380">
    <property type="entry name" value="Riboflavin synthase domain-like"/>
    <property type="match status" value="1"/>
</dbReference>
<dbReference type="InterPro" id="IPR006058">
    <property type="entry name" value="2Fe2S_fd_BS"/>
</dbReference>
<dbReference type="SUPFAM" id="SSF52343">
    <property type="entry name" value="Ferredoxin reductase-like, C-terminal NADP-linked domain"/>
    <property type="match status" value="1"/>
</dbReference>
<feature type="domain" description="FAD-binding FR-type" evidence="12">
    <location>
        <begin position="7"/>
        <end position="107"/>
    </location>
</feature>
<comment type="cofactor">
    <cofactor evidence="9">
        <name>[2Fe-2S] cluster</name>
        <dbReference type="ChEBI" id="CHEBI:190135"/>
    </cofactor>
</comment>
<evidence type="ECO:0000256" key="3">
    <source>
        <dbReference type="ARBA" id="ARBA00022714"/>
    </source>
</evidence>
<dbReference type="PRINTS" id="PR00406">
    <property type="entry name" value="CYTB5RDTASE"/>
</dbReference>
<dbReference type="InterPro" id="IPR001041">
    <property type="entry name" value="2Fe-2S_ferredoxin-type"/>
</dbReference>
<dbReference type="Pfam" id="PF00970">
    <property type="entry name" value="FAD_binding_6"/>
    <property type="match status" value="1"/>
</dbReference>
<comment type="caution">
    <text evidence="13">The sequence shown here is derived from an EMBL/GenBank/DDBJ whole genome shotgun (WGS) entry which is preliminary data.</text>
</comment>
<evidence type="ECO:0000313" key="14">
    <source>
        <dbReference type="Proteomes" id="UP001058124"/>
    </source>
</evidence>
<sequence>MTFPTSLCPNAMQVHGVHQETDDVWTLELIAQDFYPYSPGQYALVSIRNSDAVLRAYTLSSSPGLSRFITLTVRRIEDGEGSNWLTQDVKPGDTLWLSDAQGEFTCADKGDAPFLMLAGGCGVTPIMSMTRWLLANRPNSDVTVIYHVHTPNDVIFAKEWRTLCENHPQRLRFRLATSASVSEGFLQGRLSEEQVRQHVSDLTKCIVMTCGPEGYMDEAQALCERLGITPERFYQERFHSSAENADGNGDEIKMRVRRLAQDFSVPVGATLLYALEQNRLPVIAACRSGICGSCKTQILQGDYTTSSQSTLTDDEISMGYVLACSCRLTGSVEIA</sequence>